<dbReference type="OrthoDB" id="849114at2"/>
<dbReference type="Pfam" id="PF14125">
    <property type="entry name" value="DUF4292"/>
    <property type="match status" value="1"/>
</dbReference>
<evidence type="ECO:0000313" key="1">
    <source>
        <dbReference type="EMBL" id="TWW00533.1"/>
    </source>
</evidence>
<dbReference type="RefSeq" id="WP_146305124.1">
    <property type="nucleotide sequence ID" value="NZ_VOHS01000008.1"/>
</dbReference>
<keyword evidence="2" id="KW-1185">Reference proteome</keyword>
<sequence length="277" mass="31300">MMKQTLALIVLGIVSTGLFSCRHSRQIAGTSFPVTDTTHHQASAADSASIAAANTFNKEMLAKLRGNYISFNTFSAKLKVDFETEAKQMSGINANMRMHKDSIIWISVSAPIIGEVARAIITPDSLKAIDKFHKIAYLRDMKNAKDLLNIPFDFKTLQDLIIGNPIYLTDSVYQVVKTPSVISFTCDSTMFTSLFNVFADDYVLQQSKVMDKDSTRKRSIELTYGEYKSLDKVKFATLRRVFVEEKNYTKINMEFNKIDFEQPLSFPFTIPSGYSRE</sequence>
<reference evidence="1 2" key="1">
    <citation type="submission" date="2019-08" db="EMBL/GenBank/DDBJ databases">
        <title>Whole genome sequencing of chitin degrading bacteria Chitinophaga pinensis YS16.</title>
        <authorList>
            <person name="Singh R.P."/>
            <person name="Manchanda G."/>
            <person name="Maurya I.K."/>
            <person name="Joshi N.K."/>
            <person name="Srivastava A.K."/>
        </authorList>
    </citation>
    <scope>NUCLEOTIDE SEQUENCE [LARGE SCALE GENOMIC DNA]</scope>
    <source>
        <strain evidence="1 2">YS-16</strain>
    </source>
</reference>
<evidence type="ECO:0000313" key="2">
    <source>
        <dbReference type="Proteomes" id="UP000318815"/>
    </source>
</evidence>
<accession>A0A5C6LTL4</accession>
<dbReference type="Proteomes" id="UP000318815">
    <property type="component" value="Unassembled WGS sequence"/>
</dbReference>
<name>A0A5C6LTL4_9BACT</name>
<protein>
    <submittedName>
        <fullName evidence="1">DUF4292 domain-containing protein</fullName>
    </submittedName>
</protein>
<organism evidence="1 2">
    <name type="scientific">Chitinophaga pinensis</name>
    <dbReference type="NCBI Taxonomy" id="79329"/>
    <lineage>
        <taxon>Bacteria</taxon>
        <taxon>Pseudomonadati</taxon>
        <taxon>Bacteroidota</taxon>
        <taxon>Chitinophagia</taxon>
        <taxon>Chitinophagales</taxon>
        <taxon>Chitinophagaceae</taxon>
        <taxon>Chitinophaga</taxon>
    </lineage>
</organism>
<dbReference type="InterPro" id="IPR025634">
    <property type="entry name" value="DUF4292"/>
</dbReference>
<dbReference type="AlphaFoldDB" id="A0A5C6LTL4"/>
<comment type="caution">
    <text evidence="1">The sequence shown here is derived from an EMBL/GenBank/DDBJ whole genome shotgun (WGS) entry which is preliminary data.</text>
</comment>
<proteinExistence type="predicted"/>
<gene>
    <name evidence="1" type="ORF">FEF09_10825</name>
</gene>
<dbReference type="EMBL" id="VOHS01000008">
    <property type="protein sequence ID" value="TWW00533.1"/>
    <property type="molecule type" value="Genomic_DNA"/>
</dbReference>
<dbReference type="PROSITE" id="PS51257">
    <property type="entry name" value="PROKAR_LIPOPROTEIN"/>
    <property type="match status" value="1"/>
</dbReference>